<dbReference type="HAMAP" id="MF_00473">
    <property type="entry name" value="G6P_isomerase"/>
    <property type="match status" value="1"/>
</dbReference>
<dbReference type="InterPro" id="IPR035482">
    <property type="entry name" value="SIS_PGI_2"/>
</dbReference>
<proteinExistence type="inferred from homology"/>
<evidence type="ECO:0000256" key="1">
    <source>
        <dbReference type="ARBA" id="ARBA00004926"/>
    </source>
</evidence>
<evidence type="ECO:0000256" key="8">
    <source>
        <dbReference type="HAMAP-Rule" id="MF_00473"/>
    </source>
</evidence>
<dbReference type="InterPro" id="IPR001672">
    <property type="entry name" value="G6P_Isomerase"/>
</dbReference>
<dbReference type="Pfam" id="PF00342">
    <property type="entry name" value="PGI"/>
    <property type="match status" value="1"/>
</dbReference>
<comment type="catalytic activity">
    <reaction evidence="7 8 9">
        <text>alpha-D-glucose 6-phosphate = beta-D-fructose 6-phosphate</text>
        <dbReference type="Rhea" id="RHEA:11816"/>
        <dbReference type="ChEBI" id="CHEBI:57634"/>
        <dbReference type="ChEBI" id="CHEBI:58225"/>
        <dbReference type="EC" id="5.3.1.9"/>
    </reaction>
</comment>
<dbReference type="GO" id="GO:0004347">
    <property type="term" value="F:glucose-6-phosphate isomerase activity"/>
    <property type="evidence" value="ECO:0007669"/>
    <property type="project" value="UniProtKB-UniRule"/>
</dbReference>
<reference evidence="10 11" key="1">
    <citation type="submission" date="2018-06" db="EMBL/GenBank/DDBJ databases">
        <title>Genomic Encyclopedia of Type Strains, Phase IV (KMG-IV): sequencing the most valuable type-strain genomes for metagenomic binning, comparative biology and taxonomic classification.</title>
        <authorList>
            <person name="Goeker M."/>
        </authorList>
    </citation>
    <scope>NUCLEOTIDE SEQUENCE [LARGE SCALE GENOMIC DNA]</scope>
    <source>
        <strain evidence="10 11">DSM 5</strain>
    </source>
</reference>
<evidence type="ECO:0000313" key="11">
    <source>
        <dbReference type="Proteomes" id="UP000248646"/>
    </source>
</evidence>
<dbReference type="OrthoDB" id="140919at2"/>
<dbReference type="UniPathway" id="UPA00138"/>
<dbReference type="SUPFAM" id="SSF53697">
    <property type="entry name" value="SIS domain"/>
    <property type="match status" value="1"/>
</dbReference>
<feature type="active site" description="Proton donor" evidence="8">
    <location>
        <position position="284"/>
    </location>
</feature>
<organism evidence="10 11">
    <name type="scientific">Psychrobacillus insolitus</name>
    <dbReference type="NCBI Taxonomy" id="1461"/>
    <lineage>
        <taxon>Bacteria</taxon>
        <taxon>Bacillati</taxon>
        <taxon>Bacillota</taxon>
        <taxon>Bacilli</taxon>
        <taxon>Bacillales</taxon>
        <taxon>Bacillaceae</taxon>
        <taxon>Psychrobacillus</taxon>
    </lineage>
</organism>
<dbReference type="InterPro" id="IPR035476">
    <property type="entry name" value="SIS_PGI_1"/>
</dbReference>
<protein>
    <recommendedName>
        <fullName evidence="8">Glucose-6-phosphate isomerase</fullName>
        <shortName evidence="8">GPI</shortName>
        <ecNumber evidence="8">5.3.1.9</ecNumber>
    </recommendedName>
    <alternativeName>
        <fullName evidence="8">Phosphoglucose isomerase</fullName>
        <shortName evidence="8">PGI</shortName>
    </alternativeName>
    <alternativeName>
        <fullName evidence="8">Phosphohexose isomerase</fullName>
        <shortName evidence="8">PHI</shortName>
    </alternativeName>
</protein>
<evidence type="ECO:0000256" key="6">
    <source>
        <dbReference type="ARBA" id="ARBA00023235"/>
    </source>
</evidence>
<dbReference type="CDD" id="cd05016">
    <property type="entry name" value="SIS_PGI_2"/>
    <property type="match status" value="1"/>
</dbReference>
<keyword evidence="5 8" id="KW-0324">Glycolysis</keyword>
<comment type="pathway">
    <text evidence="8">Carbohydrate biosynthesis; gluconeogenesis.</text>
</comment>
<comment type="similarity">
    <text evidence="2 8 9">Belongs to the GPI family.</text>
</comment>
<keyword evidence="4 8" id="KW-0963">Cytoplasm</keyword>
<dbReference type="GO" id="GO:0006096">
    <property type="term" value="P:glycolytic process"/>
    <property type="evidence" value="ECO:0007669"/>
    <property type="project" value="UniProtKB-UniRule"/>
</dbReference>
<dbReference type="PANTHER" id="PTHR11469:SF1">
    <property type="entry name" value="GLUCOSE-6-PHOSPHATE ISOMERASE"/>
    <property type="match status" value="1"/>
</dbReference>
<evidence type="ECO:0000256" key="5">
    <source>
        <dbReference type="ARBA" id="ARBA00023152"/>
    </source>
</evidence>
<dbReference type="GO" id="GO:0005829">
    <property type="term" value="C:cytosol"/>
    <property type="evidence" value="ECO:0007669"/>
    <property type="project" value="TreeGrafter"/>
</dbReference>
<evidence type="ECO:0000256" key="4">
    <source>
        <dbReference type="ARBA" id="ARBA00022490"/>
    </source>
</evidence>
<dbReference type="UniPathway" id="UPA00109">
    <property type="reaction ID" value="UER00181"/>
</dbReference>
<dbReference type="FunFam" id="3.40.50.10490:FF:000016">
    <property type="entry name" value="Glucose-6-phosphate isomerase"/>
    <property type="match status" value="1"/>
</dbReference>
<dbReference type="PANTHER" id="PTHR11469">
    <property type="entry name" value="GLUCOSE-6-PHOSPHATE ISOMERASE"/>
    <property type="match status" value="1"/>
</dbReference>
<keyword evidence="11" id="KW-1185">Reference proteome</keyword>
<dbReference type="PROSITE" id="PS51463">
    <property type="entry name" value="P_GLUCOSE_ISOMERASE_3"/>
    <property type="match status" value="1"/>
</dbReference>
<comment type="pathway">
    <text evidence="1 8 9">Carbohydrate degradation; glycolysis; D-glyceraldehyde 3-phosphate and glycerone phosphate from D-glucose: step 2/4.</text>
</comment>
<dbReference type="NCBIfam" id="NF010697">
    <property type="entry name" value="PRK14097.1"/>
    <property type="match status" value="1"/>
</dbReference>
<dbReference type="InterPro" id="IPR018189">
    <property type="entry name" value="Phosphoglucose_isomerase_CS"/>
</dbReference>
<dbReference type="GO" id="GO:0006094">
    <property type="term" value="P:gluconeogenesis"/>
    <property type="evidence" value="ECO:0007669"/>
    <property type="project" value="UniProtKB-UniRule"/>
</dbReference>
<dbReference type="GO" id="GO:0048029">
    <property type="term" value="F:monosaccharide binding"/>
    <property type="evidence" value="ECO:0007669"/>
    <property type="project" value="TreeGrafter"/>
</dbReference>
<evidence type="ECO:0000256" key="7">
    <source>
        <dbReference type="ARBA" id="ARBA00029321"/>
    </source>
</evidence>
<comment type="caution">
    <text evidence="10">The sequence shown here is derived from an EMBL/GenBank/DDBJ whole genome shotgun (WGS) entry which is preliminary data.</text>
</comment>
<sequence>MSTLKLQTNYLDAYIGQDELLLLNESVKSIHEEMHNKISTGNEFLGWLDYPLEDHSAELEKMLEIALEVRNNAKVFVVIGIGGSYLGAKAIQDALSPYFRVDESLPEVIYAGQNLSGRYMNQLLKYLKYKDVYINVISKSGTTTEPAIAFRILRKYMEEKYGEKANERIIVTTDSEKGALRELANEKGYRSFIIDEDIGGRYSVFTAVGLLPLAIQGYDIHAIMHGVKDAAIDLSEGDVITNQAYQYAAIRQLLLTKGFGVEVLASFEPALKNLHDWWQQLFGESEGKGLDGILPIAASFSTDLHSIGQYIQDGKRFLFETLLHFHEVEEDCEVPYDAQNKDQLNYLSDKSLNMINDIATQGTAMAHVEGGVPVMSIEVGTLDEYHIGYLMYFFMKACAMSAYLQGVNPFDQPGVEAYKFKMSELLGKNSEVRK</sequence>
<dbReference type="Gene3D" id="3.40.50.10490">
    <property type="entry name" value="Glucose-6-phosphate isomerase like protein, domain 1"/>
    <property type="match status" value="2"/>
</dbReference>
<dbReference type="GO" id="GO:0097367">
    <property type="term" value="F:carbohydrate derivative binding"/>
    <property type="evidence" value="ECO:0007669"/>
    <property type="project" value="InterPro"/>
</dbReference>
<evidence type="ECO:0000256" key="2">
    <source>
        <dbReference type="ARBA" id="ARBA00006604"/>
    </source>
</evidence>
<dbReference type="EMBL" id="QKZI01000002">
    <property type="protein sequence ID" value="PZX05934.1"/>
    <property type="molecule type" value="Genomic_DNA"/>
</dbReference>
<accession>A0A2W7N3N3</accession>
<dbReference type="RefSeq" id="WP_111439372.1">
    <property type="nucleotide sequence ID" value="NZ_QKZI01000002.1"/>
</dbReference>
<dbReference type="CDD" id="cd05015">
    <property type="entry name" value="SIS_PGI_1"/>
    <property type="match status" value="1"/>
</dbReference>
<dbReference type="GO" id="GO:0051156">
    <property type="term" value="P:glucose 6-phosphate metabolic process"/>
    <property type="evidence" value="ECO:0007669"/>
    <property type="project" value="TreeGrafter"/>
</dbReference>
<dbReference type="PROSITE" id="PS00765">
    <property type="entry name" value="P_GLUCOSE_ISOMERASE_1"/>
    <property type="match status" value="1"/>
</dbReference>
<dbReference type="PRINTS" id="PR00662">
    <property type="entry name" value="G6PISOMERASE"/>
</dbReference>
<evidence type="ECO:0000313" key="10">
    <source>
        <dbReference type="EMBL" id="PZX05934.1"/>
    </source>
</evidence>
<dbReference type="AlphaFoldDB" id="A0A2W7N3N3"/>
<evidence type="ECO:0000256" key="3">
    <source>
        <dbReference type="ARBA" id="ARBA00022432"/>
    </source>
</evidence>
<comment type="function">
    <text evidence="8">Catalyzes the reversible isomerization of glucose-6-phosphate to fructose-6-phosphate.</text>
</comment>
<dbReference type="EC" id="5.3.1.9" evidence="8"/>
<gene>
    <name evidence="8" type="primary">pgi</name>
    <name evidence="10" type="ORF">C7437_102401</name>
</gene>
<name>A0A2W7N3N3_9BACI</name>
<feature type="active site" evidence="8">
    <location>
        <position position="419"/>
    </location>
</feature>
<dbReference type="InterPro" id="IPR046348">
    <property type="entry name" value="SIS_dom_sf"/>
</dbReference>
<dbReference type="Proteomes" id="UP000248646">
    <property type="component" value="Unassembled WGS sequence"/>
</dbReference>
<comment type="subcellular location">
    <subcellularLocation>
        <location evidence="8">Cytoplasm</location>
    </subcellularLocation>
</comment>
<evidence type="ECO:0000256" key="9">
    <source>
        <dbReference type="RuleBase" id="RU000612"/>
    </source>
</evidence>
<keyword evidence="6 8" id="KW-0413">Isomerase</keyword>
<keyword evidence="3 8" id="KW-0312">Gluconeogenesis</keyword>
<comment type="caution">
    <text evidence="8">Lacks conserved residue(s) required for the propagation of feature annotation.</text>
</comment>